<name>A0AAE3VFP1_9BACT</name>
<evidence type="ECO:0000313" key="9">
    <source>
        <dbReference type="Proteomes" id="UP001238163"/>
    </source>
</evidence>
<dbReference type="InterPro" id="IPR014722">
    <property type="entry name" value="Rib_uL2_dom2"/>
</dbReference>
<organism evidence="8 9">
    <name type="scientific">Oligosphaera ethanolica</name>
    <dbReference type="NCBI Taxonomy" id="760260"/>
    <lineage>
        <taxon>Bacteria</taxon>
        <taxon>Pseudomonadati</taxon>
        <taxon>Lentisphaerota</taxon>
        <taxon>Oligosphaeria</taxon>
        <taxon>Oligosphaerales</taxon>
        <taxon>Oligosphaeraceae</taxon>
        <taxon>Oligosphaera</taxon>
    </lineage>
</organism>
<dbReference type="AlphaFoldDB" id="A0AAE3VFP1"/>
<dbReference type="InterPro" id="IPR003256">
    <property type="entry name" value="Ribosomal_uL24"/>
</dbReference>
<dbReference type="GO" id="GO:0019843">
    <property type="term" value="F:rRNA binding"/>
    <property type="evidence" value="ECO:0007669"/>
    <property type="project" value="UniProtKB-UniRule"/>
</dbReference>
<comment type="function">
    <text evidence="5">One of the proteins that surrounds the polypeptide exit tunnel on the outside of the subunit.</text>
</comment>
<dbReference type="InterPro" id="IPR008991">
    <property type="entry name" value="Translation_prot_SH3-like_sf"/>
</dbReference>
<evidence type="ECO:0000256" key="2">
    <source>
        <dbReference type="ARBA" id="ARBA00022980"/>
    </source>
</evidence>
<feature type="domain" description="KOW" evidence="7">
    <location>
        <begin position="5"/>
        <end position="32"/>
    </location>
</feature>
<sequence>MAKATIKKNDVVFVIAGADKGKSGKVLSKDSKSSRVTVEGVAVRKKTIKRSQEHPNGGIEERECPIHISNVMAEERYRARRSEK</sequence>
<dbReference type="InterPro" id="IPR005825">
    <property type="entry name" value="Ribosomal_uL24_CS"/>
</dbReference>
<dbReference type="GO" id="GO:1990904">
    <property type="term" value="C:ribonucleoprotein complex"/>
    <property type="evidence" value="ECO:0007669"/>
    <property type="project" value="UniProtKB-KW"/>
</dbReference>
<gene>
    <name evidence="5" type="primary">rplX</name>
    <name evidence="8" type="ORF">J3R75_001771</name>
</gene>
<dbReference type="GO" id="GO:0003735">
    <property type="term" value="F:structural constituent of ribosome"/>
    <property type="evidence" value="ECO:0007669"/>
    <property type="project" value="InterPro"/>
</dbReference>
<accession>A0AAE3VFP1</accession>
<evidence type="ECO:0000259" key="7">
    <source>
        <dbReference type="SMART" id="SM00739"/>
    </source>
</evidence>
<proteinExistence type="inferred from homology"/>
<keyword evidence="2 5" id="KW-0689">Ribosomal protein</keyword>
<protein>
    <recommendedName>
        <fullName evidence="4 5">Large ribosomal subunit protein uL24</fullName>
    </recommendedName>
</protein>
<dbReference type="SUPFAM" id="SSF50104">
    <property type="entry name" value="Translation proteins SH3-like domain"/>
    <property type="match status" value="1"/>
</dbReference>
<reference evidence="8" key="1">
    <citation type="submission" date="2023-07" db="EMBL/GenBank/DDBJ databases">
        <title>Genomic Encyclopedia of Type Strains, Phase IV (KMG-IV): sequencing the most valuable type-strain genomes for metagenomic binning, comparative biology and taxonomic classification.</title>
        <authorList>
            <person name="Goeker M."/>
        </authorList>
    </citation>
    <scope>NUCLEOTIDE SEQUENCE</scope>
    <source>
        <strain evidence="8">DSM 24202</strain>
    </source>
</reference>
<dbReference type="Proteomes" id="UP001238163">
    <property type="component" value="Unassembled WGS sequence"/>
</dbReference>
<dbReference type="InterPro" id="IPR041988">
    <property type="entry name" value="Ribosomal_uL24_KOW"/>
</dbReference>
<dbReference type="HAMAP" id="MF_01326_B">
    <property type="entry name" value="Ribosomal_uL24_B"/>
    <property type="match status" value="1"/>
</dbReference>
<dbReference type="InterPro" id="IPR005824">
    <property type="entry name" value="KOW"/>
</dbReference>
<dbReference type="Pfam" id="PF00467">
    <property type="entry name" value="KOW"/>
    <property type="match status" value="1"/>
</dbReference>
<dbReference type="SMART" id="SM00739">
    <property type="entry name" value="KOW"/>
    <property type="match status" value="1"/>
</dbReference>
<comment type="similarity">
    <text evidence="1 5 6">Belongs to the universal ribosomal protein uL24 family.</text>
</comment>
<dbReference type="NCBIfam" id="TIGR01079">
    <property type="entry name" value="rplX_bact"/>
    <property type="match status" value="1"/>
</dbReference>
<evidence type="ECO:0000256" key="4">
    <source>
        <dbReference type="ARBA" id="ARBA00035206"/>
    </source>
</evidence>
<evidence type="ECO:0000256" key="1">
    <source>
        <dbReference type="ARBA" id="ARBA00010618"/>
    </source>
</evidence>
<comment type="caution">
    <text evidence="8">The sequence shown here is derived from an EMBL/GenBank/DDBJ whole genome shotgun (WGS) entry which is preliminary data.</text>
</comment>
<keyword evidence="9" id="KW-1185">Reference proteome</keyword>
<keyword evidence="3 5" id="KW-0687">Ribonucleoprotein</keyword>
<keyword evidence="5" id="KW-0694">RNA-binding</keyword>
<comment type="subunit">
    <text evidence="5">Part of the 50S ribosomal subunit.</text>
</comment>
<comment type="function">
    <text evidence="5">One of two assembly initiator proteins, it binds directly to the 5'-end of the 23S rRNA, where it nucleates assembly of the 50S subunit.</text>
</comment>
<dbReference type="Gene3D" id="2.30.30.30">
    <property type="match status" value="1"/>
</dbReference>
<dbReference type="PROSITE" id="PS01108">
    <property type="entry name" value="RIBOSOMAL_L24"/>
    <property type="match status" value="1"/>
</dbReference>
<evidence type="ECO:0000256" key="6">
    <source>
        <dbReference type="RuleBase" id="RU003477"/>
    </source>
</evidence>
<dbReference type="PANTHER" id="PTHR12903">
    <property type="entry name" value="MITOCHONDRIAL RIBOSOMAL PROTEIN L24"/>
    <property type="match status" value="1"/>
</dbReference>
<dbReference type="GO" id="GO:0005840">
    <property type="term" value="C:ribosome"/>
    <property type="evidence" value="ECO:0007669"/>
    <property type="project" value="UniProtKB-KW"/>
</dbReference>
<dbReference type="EMBL" id="JAUSVL010000001">
    <property type="protein sequence ID" value="MDQ0289664.1"/>
    <property type="molecule type" value="Genomic_DNA"/>
</dbReference>
<evidence type="ECO:0000256" key="3">
    <source>
        <dbReference type="ARBA" id="ARBA00023274"/>
    </source>
</evidence>
<dbReference type="Pfam" id="PF17136">
    <property type="entry name" value="ribosomal_L24"/>
    <property type="match status" value="1"/>
</dbReference>
<dbReference type="InterPro" id="IPR057264">
    <property type="entry name" value="Ribosomal_uL24_C"/>
</dbReference>
<dbReference type="GO" id="GO:0006412">
    <property type="term" value="P:translation"/>
    <property type="evidence" value="ECO:0007669"/>
    <property type="project" value="UniProtKB-UniRule"/>
</dbReference>
<dbReference type="RefSeq" id="WP_307261121.1">
    <property type="nucleotide sequence ID" value="NZ_JAUSVL010000001.1"/>
</dbReference>
<evidence type="ECO:0000313" key="8">
    <source>
        <dbReference type="EMBL" id="MDQ0289664.1"/>
    </source>
</evidence>
<dbReference type="CDD" id="cd06089">
    <property type="entry name" value="KOW_RPL26"/>
    <property type="match status" value="1"/>
</dbReference>
<keyword evidence="5" id="KW-0699">rRNA-binding</keyword>
<evidence type="ECO:0000256" key="5">
    <source>
        <dbReference type="HAMAP-Rule" id="MF_01326"/>
    </source>
</evidence>